<dbReference type="PANTHER" id="PTHR37947">
    <property type="entry name" value="BLL2462 PROTEIN"/>
    <property type="match status" value="1"/>
</dbReference>
<dbReference type="RefSeq" id="WP_210661244.1">
    <property type="nucleotide sequence ID" value="NZ_JAGKQQ010000001.1"/>
</dbReference>
<evidence type="ECO:0000313" key="3">
    <source>
        <dbReference type="Proteomes" id="UP000676565"/>
    </source>
</evidence>
<dbReference type="Gene3D" id="3.40.50.880">
    <property type="match status" value="1"/>
</dbReference>
<accession>A0ABS5C2F2</accession>
<evidence type="ECO:0000256" key="1">
    <source>
        <dbReference type="SAM" id="Phobius"/>
    </source>
</evidence>
<gene>
    <name evidence="2" type="ORF">J8F10_33445</name>
</gene>
<feature type="transmembrane region" description="Helical" evidence="1">
    <location>
        <begin position="50"/>
        <end position="68"/>
    </location>
</feature>
<dbReference type="EMBL" id="JAGKQQ010000001">
    <property type="protein sequence ID" value="MBP3960158.1"/>
    <property type="molecule type" value="Genomic_DNA"/>
</dbReference>
<dbReference type="InterPro" id="IPR036465">
    <property type="entry name" value="vWFA_dom_sf"/>
</dbReference>
<keyword evidence="1" id="KW-0812">Transmembrane</keyword>
<dbReference type="PANTHER" id="PTHR37947:SF1">
    <property type="entry name" value="BLL2462 PROTEIN"/>
    <property type="match status" value="1"/>
</dbReference>
<reference evidence="2 3" key="1">
    <citation type="submission" date="2021-04" db="EMBL/GenBank/DDBJ databases">
        <authorList>
            <person name="Ivanova A."/>
        </authorList>
    </citation>
    <scope>NUCLEOTIDE SEQUENCE [LARGE SCALE GENOMIC DNA]</scope>
    <source>
        <strain evidence="2 3">G18</strain>
    </source>
</reference>
<sequence length="833" mass="92412">MDDIFFSMRPAYPWSVYPFGLPALAAVAALLVLFTVWTYLGHPQATRKRIFTVLTLRLLALLVTLITATRPSIGVNENPKQPSALLIGVDVSESLTVKDEIGGQSRADAVRKAIEKCQPLIDDLLTEQGISVTLYKFGPPDFNEATSRYEPTVVSDAKRSDYGTYLNKTFERWQGERVRGHIIIGDGADNGEAFNAASEAGRWGRRGVPVHTFLVGKESSDTKTKDVVVTSVECNPSPAFIKNDVTVTAKVNAYNFPGSRVTARVFIDDKAVQSEEFTLEREKGNELKMTVKMPETKGEYKIKVEVGIDKNGKLEPLPGELSPLNNWSETYLTVLKEGVRVLIVDQLRWEQTFLRDAFRSEKRFDVYEVILQSDQTVPQSARDLLNLEAQAYDVVIIGNVGAAVLNRAAPNFLADLTKLTATKGVGVMFLGGEYAYTGDPGIPKELLPVTGGPIADALNDRGDPVVFFPVIPNPNGLNKMFKVVPKPGAPAPKGNPSKEAWDRMNNFRTGILLNGHNRLALRPGRLDTVFAWVPRLDPNNKVLSPSDPKDWAAGTEFDPAVHEPLLVGSQRGDANKGRWLAFGAFDTYLWRSLGQPKETTGIDMHERFWRQCVLWLAYQDEEESQAYARPQFRQLKVTTEQMIRVGVKKADGTDDPAAPLTVHVLPLAPGQQEPKPEDVRKAAPQTVLTDKDGRKVQFRPTAPGEYFVSVTSPVKKPDGSPELNADGSPKLHRGTAKFIAVPDISDEMLKVSADQVFMERLSVPTGGKALRLEDLPGFLKELKTELPPDLGKKPRYYPDWHRNRSHGFLPLWLVVFTALLGTEWGLRRLWGLI</sequence>
<organism evidence="2 3">
    <name type="scientific">Gemmata palustris</name>
    <dbReference type="NCBI Taxonomy" id="2822762"/>
    <lineage>
        <taxon>Bacteria</taxon>
        <taxon>Pseudomonadati</taxon>
        <taxon>Planctomycetota</taxon>
        <taxon>Planctomycetia</taxon>
        <taxon>Gemmatales</taxon>
        <taxon>Gemmataceae</taxon>
        <taxon>Gemmata</taxon>
    </lineage>
</organism>
<protein>
    <recommendedName>
        <fullName evidence="4">Glutamine amidotransferase domain-containing protein</fullName>
    </recommendedName>
</protein>
<dbReference type="InterPro" id="IPR029062">
    <property type="entry name" value="Class_I_gatase-like"/>
</dbReference>
<keyword evidence="3" id="KW-1185">Reference proteome</keyword>
<name>A0ABS5C2F2_9BACT</name>
<evidence type="ECO:0008006" key="4">
    <source>
        <dbReference type="Google" id="ProtNLM"/>
    </source>
</evidence>
<dbReference type="SUPFAM" id="SSF53300">
    <property type="entry name" value="vWA-like"/>
    <property type="match status" value="1"/>
</dbReference>
<evidence type="ECO:0000313" key="2">
    <source>
        <dbReference type="EMBL" id="MBP3960158.1"/>
    </source>
</evidence>
<feature type="transmembrane region" description="Helical" evidence="1">
    <location>
        <begin position="16"/>
        <end position="38"/>
    </location>
</feature>
<keyword evidence="1" id="KW-0472">Membrane</keyword>
<dbReference type="SUPFAM" id="SSF52317">
    <property type="entry name" value="Class I glutamine amidotransferase-like"/>
    <property type="match status" value="1"/>
</dbReference>
<comment type="caution">
    <text evidence="2">The sequence shown here is derived from an EMBL/GenBank/DDBJ whole genome shotgun (WGS) entry which is preliminary data.</text>
</comment>
<proteinExistence type="predicted"/>
<dbReference type="InterPro" id="IPR013783">
    <property type="entry name" value="Ig-like_fold"/>
</dbReference>
<keyword evidence="1" id="KW-1133">Transmembrane helix</keyword>
<dbReference type="Proteomes" id="UP000676565">
    <property type="component" value="Unassembled WGS sequence"/>
</dbReference>
<dbReference type="Gene3D" id="2.60.40.10">
    <property type="entry name" value="Immunoglobulins"/>
    <property type="match status" value="1"/>
</dbReference>